<dbReference type="AlphaFoldDB" id="A0A157SEI2"/>
<evidence type="ECO:0000313" key="2">
    <source>
        <dbReference type="Proteomes" id="UP000076848"/>
    </source>
</evidence>
<dbReference type="STRING" id="288768.SAMEA3906486_02136"/>
<organism evidence="1 2">
    <name type="scientific">Bordetella ansorpii</name>
    <dbReference type="NCBI Taxonomy" id="288768"/>
    <lineage>
        <taxon>Bacteria</taxon>
        <taxon>Pseudomonadati</taxon>
        <taxon>Pseudomonadota</taxon>
        <taxon>Betaproteobacteria</taxon>
        <taxon>Burkholderiales</taxon>
        <taxon>Alcaligenaceae</taxon>
        <taxon>Bordetella</taxon>
    </lineage>
</organism>
<protein>
    <submittedName>
        <fullName evidence="1">Uncharacterized protein</fullName>
    </submittedName>
</protein>
<gene>
    <name evidence="1" type="ORF">SAMEA3906486_02136</name>
</gene>
<accession>A0A157SEI2</accession>
<sequence length="94" mass="10545">MTDVQNDEPLIITPVPALCLILLNLEKDKGSPLTETEVLEARDKAVCMMVPQSVAKIMEEKRGYRDLILEDVWNDWLGFKQWLADTARAEGGSA</sequence>
<evidence type="ECO:0000313" key="1">
    <source>
        <dbReference type="EMBL" id="SAI68848.1"/>
    </source>
</evidence>
<proteinExistence type="predicted"/>
<keyword evidence="2" id="KW-1185">Reference proteome</keyword>
<dbReference type="OrthoDB" id="7066376at2"/>
<dbReference type="Proteomes" id="UP000076848">
    <property type="component" value="Unassembled WGS sequence"/>
</dbReference>
<dbReference type="EMBL" id="FKIF01000006">
    <property type="protein sequence ID" value="SAI68848.1"/>
    <property type="molecule type" value="Genomic_DNA"/>
</dbReference>
<dbReference type="RefSeq" id="WP_066126698.1">
    <property type="nucleotide sequence ID" value="NZ_FKIF01000006.1"/>
</dbReference>
<reference evidence="1 2" key="1">
    <citation type="submission" date="2016-04" db="EMBL/GenBank/DDBJ databases">
        <authorList>
            <consortium name="Pathogen Informatics"/>
        </authorList>
    </citation>
    <scope>NUCLEOTIDE SEQUENCE [LARGE SCALE GENOMIC DNA]</scope>
    <source>
        <strain evidence="1 2">H050680373</strain>
    </source>
</reference>
<name>A0A157SEI2_9BORD</name>